<feature type="compositionally biased region" description="Basic and acidic residues" evidence="6">
    <location>
        <begin position="452"/>
        <end position="471"/>
    </location>
</feature>
<dbReference type="EMBL" id="JAJJMA010333850">
    <property type="protein sequence ID" value="MCL7050981.1"/>
    <property type="molecule type" value="Genomic_DNA"/>
</dbReference>
<accession>A0AA41W0T4</accession>
<dbReference type="GO" id="GO:0005524">
    <property type="term" value="F:ATP binding"/>
    <property type="evidence" value="ECO:0007669"/>
    <property type="project" value="UniProtKB-KW"/>
</dbReference>
<evidence type="ECO:0000259" key="7">
    <source>
        <dbReference type="SMART" id="SM00382"/>
    </source>
</evidence>
<comment type="catalytic activity">
    <reaction evidence="4">
        <text>ATP + H2O = ADP + phosphate + H(+)</text>
        <dbReference type="Rhea" id="RHEA:13065"/>
        <dbReference type="ChEBI" id="CHEBI:15377"/>
        <dbReference type="ChEBI" id="CHEBI:15378"/>
        <dbReference type="ChEBI" id="CHEBI:30616"/>
        <dbReference type="ChEBI" id="CHEBI:43474"/>
        <dbReference type="ChEBI" id="CHEBI:456216"/>
    </reaction>
</comment>
<feature type="region of interest" description="Disordered" evidence="6">
    <location>
        <begin position="452"/>
        <end position="516"/>
    </location>
</feature>
<gene>
    <name evidence="8" type="ORF">MKW94_001560</name>
</gene>
<dbReference type="InterPro" id="IPR027417">
    <property type="entry name" value="P-loop_NTPase"/>
</dbReference>
<evidence type="ECO:0000256" key="4">
    <source>
        <dbReference type="ARBA" id="ARBA00049360"/>
    </source>
</evidence>
<evidence type="ECO:0000313" key="8">
    <source>
        <dbReference type="EMBL" id="MCL7050981.1"/>
    </source>
</evidence>
<evidence type="ECO:0000256" key="2">
    <source>
        <dbReference type="ARBA" id="ARBA00007448"/>
    </source>
</evidence>
<evidence type="ECO:0000256" key="5">
    <source>
        <dbReference type="RuleBase" id="RU003651"/>
    </source>
</evidence>
<dbReference type="InterPro" id="IPR025753">
    <property type="entry name" value="AAA_N_dom"/>
</dbReference>
<dbReference type="PROSITE" id="PS00674">
    <property type="entry name" value="AAA"/>
    <property type="match status" value="1"/>
</dbReference>
<sequence length="516" mass="59738">MEGQEMWMRLSTFMFVISIFDRLKSEFFPAVAYLLRVTGISKLFDRKIDITFSEFIGTDYWKTSRAYQLLEAYLGPKSERAAKRMKGQLPKYSKKLSFTLADFEDIVDVFQGIGIQWYLHKYESKSKYVPERRELRLRFDRKHRETIMTSYLDHVLKEGKTIMVQNRRIQLYSNNPAKDMYEYGNKLWSHGVFDHPVTFKHLAMDPKKKQEIIEDLITFSKGKDYYAELGKPWKRGYLLYGPPGTGKSSMVAAMSNLLDYDVYDIELTAVKNNSELRKLLQNTTDKCIIAIEDIDCSLNLTGKRKKGKKKKKKSDEDSDSDSGSDSDSDDEKSKVTLSGLLNFIDGLWSACGKERIIVFTTNHVDKLDPALIRRGRMDKHIEMSYCCFEGFKVLAKNYLRLDSHELFETIRSLIGEVQMTPADVAEHLMPKTVDRNPEKCLEDLIRALENKKEETGKKQEAKEDEQKKEEAKEEEIAEAKEEEETREEAEEKEEAKAEAEEEAESSGAEEEAAFDH</sequence>
<dbReference type="CDD" id="cd19510">
    <property type="entry name" value="RecA-like_BCS1"/>
    <property type="match status" value="1"/>
</dbReference>
<dbReference type="Pfam" id="PF00004">
    <property type="entry name" value="AAA"/>
    <property type="match status" value="1"/>
</dbReference>
<feature type="compositionally biased region" description="Acidic residues" evidence="6">
    <location>
        <begin position="316"/>
        <end position="330"/>
    </location>
</feature>
<organism evidence="8 9">
    <name type="scientific">Papaver nudicaule</name>
    <name type="common">Iceland poppy</name>
    <dbReference type="NCBI Taxonomy" id="74823"/>
    <lineage>
        <taxon>Eukaryota</taxon>
        <taxon>Viridiplantae</taxon>
        <taxon>Streptophyta</taxon>
        <taxon>Embryophyta</taxon>
        <taxon>Tracheophyta</taxon>
        <taxon>Spermatophyta</taxon>
        <taxon>Magnoliopsida</taxon>
        <taxon>Ranunculales</taxon>
        <taxon>Papaveraceae</taxon>
        <taxon>Papaveroideae</taxon>
        <taxon>Papaver</taxon>
    </lineage>
</organism>
<dbReference type="GO" id="GO:0006950">
    <property type="term" value="P:response to stress"/>
    <property type="evidence" value="ECO:0007669"/>
    <property type="project" value="UniProtKB-ARBA"/>
</dbReference>
<keyword evidence="5" id="KW-0547">Nucleotide-binding</keyword>
<dbReference type="InterPro" id="IPR003593">
    <property type="entry name" value="AAA+_ATPase"/>
</dbReference>
<comment type="similarity">
    <text evidence="2">Belongs to the AAA ATPase family. BCS1 subfamily.</text>
</comment>
<dbReference type="Gene3D" id="3.40.50.300">
    <property type="entry name" value="P-loop containing nucleotide triphosphate hydrolases"/>
    <property type="match status" value="1"/>
</dbReference>
<keyword evidence="3" id="KW-0460">Magnesium</keyword>
<keyword evidence="9" id="KW-1185">Reference proteome</keyword>
<protein>
    <recommendedName>
        <fullName evidence="7">AAA+ ATPase domain-containing protein</fullName>
    </recommendedName>
</protein>
<evidence type="ECO:0000256" key="1">
    <source>
        <dbReference type="ARBA" id="ARBA00001946"/>
    </source>
</evidence>
<evidence type="ECO:0000313" key="9">
    <source>
        <dbReference type="Proteomes" id="UP001177140"/>
    </source>
</evidence>
<dbReference type="Pfam" id="PF14363">
    <property type="entry name" value="AAA_assoc"/>
    <property type="match status" value="1"/>
</dbReference>
<proteinExistence type="inferred from homology"/>
<evidence type="ECO:0000256" key="6">
    <source>
        <dbReference type="SAM" id="MobiDB-lite"/>
    </source>
</evidence>
<dbReference type="AlphaFoldDB" id="A0AA41W0T4"/>
<dbReference type="Pfam" id="PF25568">
    <property type="entry name" value="AAA_lid_At3g28540"/>
    <property type="match status" value="1"/>
</dbReference>
<keyword evidence="5" id="KW-0067">ATP-binding</keyword>
<dbReference type="SUPFAM" id="SSF52540">
    <property type="entry name" value="P-loop containing nucleoside triphosphate hydrolases"/>
    <property type="match status" value="1"/>
</dbReference>
<dbReference type="Proteomes" id="UP001177140">
    <property type="component" value="Unassembled WGS sequence"/>
</dbReference>
<feature type="region of interest" description="Disordered" evidence="6">
    <location>
        <begin position="307"/>
        <end position="332"/>
    </location>
</feature>
<reference evidence="8" key="1">
    <citation type="submission" date="2022-03" db="EMBL/GenBank/DDBJ databases">
        <title>A functionally conserved STORR gene fusion in Papaver species that diverged 16.8 million years ago.</title>
        <authorList>
            <person name="Catania T."/>
        </authorList>
    </citation>
    <scope>NUCLEOTIDE SEQUENCE</scope>
    <source>
        <strain evidence="8">S-191538</strain>
    </source>
</reference>
<name>A0AA41W0T4_PAPNU</name>
<comment type="caution">
    <text evidence="8">The sequence shown here is derived from an EMBL/GenBank/DDBJ whole genome shotgun (WGS) entry which is preliminary data.</text>
</comment>
<dbReference type="InterPro" id="IPR003959">
    <property type="entry name" value="ATPase_AAA_core"/>
</dbReference>
<feature type="domain" description="AAA+ ATPase" evidence="7">
    <location>
        <begin position="233"/>
        <end position="387"/>
    </location>
</feature>
<dbReference type="Gene3D" id="6.10.280.40">
    <property type="match status" value="1"/>
</dbReference>
<dbReference type="InterPro" id="IPR003960">
    <property type="entry name" value="ATPase_AAA_CS"/>
</dbReference>
<dbReference type="PANTHER" id="PTHR23070">
    <property type="entry name" value="BCS1 AAA-TYPE ATPASE"/>
    <property type="match status" value="1"/>
</dbReference>
<evidence type="ECO:0000256" key="3">
    <source>
        <dbReference type="ARBA" id="ARBA00022842"/>
    </source>
</evidence>
<dbReference type="InterPro" id="IPR058017">
    <property type="entry name" value="At3g28540-like_C"/>
</dbReference>
<dbReference type="SMART" id="SM00382">
    <property type="entry name" value="AAA"/>
    <property type="match status" value="1"/>
</dbReference>
<comment type="cofactor">
    <cofactor evidence="1">
        <name>Mg(2+)</name>
        <dbReference type="ChEBI" id="CHEBI:18420"/>
    </cofactor>
</comment>
<feature type="compositionally biased region" description="Acidic residues" evidence="6">
    <location>
        <begin position="499"/>
        <end position="516"/>
    </location>
</feature>
<dbReference type="InterPro" id="IPR050747">
    <property type="entry name" value="Mitochondrial_chaperone_BCS1"/>
</dbReference>
<dbReference type="GO" id="GO:0016887">
    <property type="term" value="F:ATP hydrolysis activity"/>
    <property type="evidence" value="ECO:0007669"/>
    <property type="project" value="InterPro"/>
</dbReference>
<feature type="compositionally biased region" description="Acidic residues" evidence="6">
    <location>
        <begin position="472"/>
        <end position="492"/>
    </location>
</feature>